<dbReference type="EC" id="2.3.1.20" evidence="4"/>
<feature type="transmembrane region" description="Helical" evidence="12">
    <location>
        <begin position="376"/>
        <end position="398"/>
    </location>
</feature>
<dbReference type="GO" id="GO:0005789">
    <property type="term" value="C:endoplasmic reticulum membrane"/>
    <property type="evidence" value="ECO:0007669"/>
    <property type="project" value="UniProtKB-SubCell"/>
</dbReference>
<dbReference type="PANTHER" id="PTHR10408">
    <property type="entry name" value="STEROL O-ACYLTRANSFERASE"/>
    <property type="match status" value="1"/>
</dbReference>
<evidence type="ECO:0000256" key="2">
    <source>
        <dbReference type="ARBA" id="ARBA00005189"/>
    </source>
</evidence>
<evidence type="ECO:0000256" key="4">
    <source>
        <dbReference type="ARBA" id="ARBA00013244"/>
    </source>
</evidence>
<dbReference type="RefSeq" id="XP_004830021.1">
    <property type="nucleotide sequence ID" value="XM_004829964.1"/>
</dbReference>
<feature type="transmembrane region" description="Helical" evidence="12">
    <location>
        <begin position="334"/>
        <end position="355"/>
    </location>
</feature>
<protein>
    <recommendedName>
        <fullName evidence="4">diacylglycerol O-acyltransferase</fullName>
        <ecNumber evidence="4">2.3.1.20</ecNumber>
    </recommendedName>
</protein>
<keyword evidence="11" id="KW-0175">Coiled coil</keyword>
<dbReference type="Gene3D" id="1.10.287.1490">
    <property type="match status" value="1"/>
</dbReference>
<dbReference type="GO" id="GO:0016491">
    <property type="term" value="F:oxidoreductase activity"/>
    <property type="evidence" value="ECO:0007669"/>
    <property type="project" value="UniProtKB-KW"/>
</dbReference>
<keyword evidence="10 13" id="KW-0012">Acyltransferase</keyword>
<evidence type="ECO:0000256" key="11">
    <source>
        <dbReference type="SAM" id="Coils"/>
    </source>
</evidence>
<evidence type="ECO:0000256" key="10">
    <source>
        <dbReference type="ARBA" id="ARBA00023315"/>
    </source>
</evidence>
<keyword evidence="6 12" id="KW-0812">Transmembrane</keyword>
<feature type="transmembrane region" description="Helical" evidence="12">
    <location>
        <begin position="239"/>
        <end position="257"/>
    </location>
</feature>
<dbReference type="InterPro" id="IPR004299">
    <property type="entry name" value="MBOAT_fam"/>
</dbReference>
<keyword evidence="14" id="KW-1185">Reference proteome</keyword>
<evidence type="ECO:0000256" key="12">
    <source>
        <dbReference type="SAM" id="Phobius"/>
    </source>
</evidence>
<name>L0AXR7_THEEQ</name>
<evidence type="ECO:0000313" key="14">
    <source>
        <dbReference type="Proteomes" id="UP000031512"/>
    </source>
</evidence>
<sequence length="1098" mass="128198">MRRRSEKPERLRNRAWRNFYRSFSSVFSSQPKKTFSVVEHDTDKTLSSERIETGRSTLRDNSPRKYISLLNQPVRVNKRRSNSAPNRYLFECDIYSQRVEPTRNRHRGRPLHEILHTECRKSLLSTDAKDLDLKGFVNLVFVILVVINFRMVVYNFRKYGLLMEIPRGFTEMYEDWPLLRCTVKTHICIIFAWAIERFIAPLSTTPLTIPVVLLQGLNLCIVLFYPYLTVVQYKTEPSLSALTLATSILWALKMYSFHHVCYDYRKSVCNGDNIMDVCKNRMEAKIASTYPLCIQLLEFYRFIIMPTVCFQFYYPMTPRINWMDVLKNFLEFTFFLAVIKILADQYIVVTVTNTFTMEEFKSANFFTVAYHIIDRMLLLSIPILYCWLIMFVVLFHYWCNLLAEITRFGDRKFYGDWWNASCFAEYWRKWNLPIHQFIVRHISKPLYSYGLSWGFINIVVFVFSAALHEYLISVPLGLGWTGYVFWAMMSQIPLLLLTEMESIRKNRVVGNVLFWCLFCITGQPVRLLLPFMRKLQLGVLLYWYLWGVKQGSTMQEDILKVISDRLNSTIKETDELYAFYGIKKVSTESVKQGSRLKKINQSSIRANPVSNSHRLGLSSYDRSRCLDNESVSKALPPTTSIAIHANVLDKFVTDAEYKMHLESLRLQDEYNKQLASKLAIAKREMHESNEQIYTELQELHLEKGRWACNEIETRKSLSLVSGSLASLQKSYDNLRTEVDTKNSQVIHLNGELANRENTITTLKSSHTLMEKELHAKTQRILSLQSDITDLYAKLELESSKFSSASKDVSSLNASYKELNEEYKDLKVKYEALVMTNSCLSNEKESLINRTKKIERELSDMTKEALTLQSRIRSKEISESTTIVSLREKVLSLEETLRATQTELALSDKRRELATMEQKVASLNLQIETLKTDNDLLTRENSTLEKQLASEKNNSKEYQNELFATKCQLNSLKCEMKARGYVHQNIVKRHNTEPLEDMQERPHEEQCGKCEYKKRDLFAPTMFDGPDAETQEKIDALERELTKLQLEKDKLESEMVRCKLGVESTALERRRHFTLEQECAKIRKDMQTVCSNIKQLYNN</sequence>
<evidence type="ECO:0000256" key="1">
    <source>
        <dbReference type="ARBA" id="ARBA00004477"/>
    </source>
</evidence>
<feature type="transmembrane region" description="Helical" evidence="12">
    <location>
        <begin position="474"/>
        <end position="496"/>
    </location>
</feature>
<dbReference type="eggNOG" id="KOG0380">
    <property type="taxonomic scope" value="Eukaryota"/>
</dbReference>
<evidence type="ECO:0000313" key="13">
    <source>
        <dbReference type="EMBL" id="AFZ80355.1"/>
    </source>
</evidence>
<evidence type="ECO:0000256" key="6">
    <source>
        <dbReference type="ARBA" id="ARBA00022692"/>
    </source>
</evidence>
<dbReference type="VEuPathDB" id="PiroplasmaDB:BEWA_032080"/>
<comment type="similarity">
    <text evidence="3">Belongs to the membrane-bound acyltransferase family. Sterol o-acyltransferase subfamily.</text>
</comment>
<dbReference type="InterPro" id="IPR014371">
    <property type="entry name" value="Oat_ACAT_DAG_ARE"/>
</dbReference>
<dbReference type="GeneID" id="15803958"/>
<keyword evidence="5 13" id="KW-0808">Transferase</keyword>
<feature type="transmembrane region" description="Helical" evidence="12">
    <location>
        <begin position="136"/>
        <end position="156"/>
    </location>
</feature>
<dbReference type="AlphaFoldDB" id="L0AXR7"/>
<dbReference type="STRING" id="1537102.L0AXR7"/>
<feature type="coiled-coil region" evidence="11">
    <location>
        <begin position="1026"/>
        <end position="1053"/>
    </location>
</feature>
<keyword evidence="9 12" id="KW-0472">Membrane</keyword>
<organism evidence="13 14">
    <name type="scientific">Theileria equi strain WA</name>
    <dbReference type="NCBI Taxonomy" id="1537102"/>
    <lineage>
        <taxon>Eukaryota</taxon>
        <taxon>Sar</taxon>
        <taxon>Alveolata</taxon>
        <taxon>Apicomplexa</taxon>
        <taxon>Aconoidasida</taxon>
        <taxon>Piroplasmida</taxon>
        <taxon>Theileriidae</taxon>
        <taxon>Theileria</taxon>
    </lineage>
</organism>
<reference evidence="13 14" key="1">
    <citation type="journal article" date="2012" name="BMC Genomics">
        <title>Comparative genomic analysis and phylogenetic position of Theileria equi.</title>
        <authorList>
            <person name="Kappmeyer L.S."/>
            <person name="Thiagarajan M."/>
            <person name="Herndon D.R."/>
            <person name="Ramsay J.D."/>
            <person name="Caler E."/>
            <person name="Djikeng A."/>
            <person name="Gillespie J.J."/>
            <person name="Lau A.O."/>
            <person name="Roalson E.H."/>
            <person name="Silva J.C."/>
            <person name="Silva M.G."/>
            <person name="Suarez C.E."/>
            <person name="Ueti M.W."/>
            <person name="Nene V.M."/>
            <person name="Mealey R.H."/>
            <person name="Knowles D.P."/>
            <person name="Brayton K.A."/>
        </authorList>
    </citation>
    <scope>NUCLEOTIDE SEQUENCE [LARGE SCALE GENOMIC DNA]</scope>
    <source>
        <strain evidence="13 14">WA</strain>
    </source>
</reference>
<keyword evidence="8 12" id="KW-1133">Transmembrane helix</keyword>
<feature type="transmembrane region" description="Helical" evidence="12">
    <location>
        <begin position="446"/>
        <end position="467"/>
    </location>
</feature>
<dbReference type="EMBL" id="CP001669">
    <property type="protein sequence ID" value="AFZ80355.1"/>
    <property type="molecule type" value="Genomic_DNA"/>
</dbReference>
<dbReference type="Pfam" id="PF03062">
    <property type="entry name" value="MBOAT"/>
    <property type="match status" value="1"/>
</dbReference>
<comment type="pathway">
    <text evidence="2">Lipid metabolism.</text>
</comment>
<dbReference type="Proteomes" id="UP000031512">
    <property type="component" value="Chromosome 1"/>
</dbReference>
<evidence type="ECO:0000256" key="5">
    <source>
        <dbReference type="ARBA" id="ARBA00022679"/>
    </source>
</evidence>
<comment type="subcellular location">
    <subcellularLocation>
        <location evidence="1">Endoplasmic reticulum membrane</location>
        <topology evidence="1">Multi-pass membrane protein</topology>
    </subcellularLocation>
</comment>
<dbReference type="KEGG" id="beq:BEWA_032080"/>
<feature type="transmembrane region" description="Helical" evidence="12">
    <location>
        <begin position="508"/>
        <end position="529"/>
    </location>
</feature>
<evidence type="ECO:0000256" key="3">
    <source>
        <dbReference type="ARBA" id="ARBA00009010"/>
    </source>
</evidence>
<keyword evidence="7" id="KW-0256">Endoplasmic reticulum</keyword>
<dbReference type="GO" id="GO:0019432">
    <property type="term" value="P:triglyceride biosynthetic process"/>
    <property type="evidence" value="ECO:0007669"/>
    <property type="project" value="TreeGrafter"/>
</dbReference>
<evidence type="ECO:0000256" key="7">
    <source>
        <dbReference type="ARBA" id="ARBA00022824"/>
    </source>
</evidence>
<feature type="transmembrane region" description="Helical" evidence="12">
    <location>
        <begin position="207"/>
        <end position="227"/>
    </location>
</feature>
<keyword evidence="13" id="KW-0560">Oxidoreductase</keyword>
<gene>
    <name evidence="13" type="ORF">BEWA_032080</name>
</gene>
<feature type="transmembrane region" description="Helical" evidence="12">
    <location>
        <begin position="289"/>
        <end position="314"/>
    </location>
</feature>
<evidence type="ECO:0000256" key="9">
    <source>
        <dbReference type="ARBA" id="ARBA00023136"/>
    </source>
</evidence>
<proteinExistence type="inferred from homology"/>
<feature type="coiled-coil region" evidence="11">
    <location>
        <begin position="801"/>
        <end position="960"/>
    </location>
</feature>
<dbReference type="PANTHER" id="PTHR10408:SF7">
    <property type="entry name" value="DIACYLGLYCEROL O-ACYLTRANSFERASE 1"/>
    <property type="match status" value="1"/>
</dbReference>
<dbReference type="GO" id="GO:0004144">
    <property type="term" value="F:diacylglycerol O-acyltransferase activity"/>
    <property type="evidence" value="ECO:0007669"/>
    <property type="project" value="UniProtKB-EC"/>
</dbReference>
<evidence type="ECO:0000256" key="8">
    <source>
        <dbReference type="ARBA" id="ARBA00022989"/>
    </source>
</evidence>
<accession>L0AXR7</accession>
<dbReference type="OrthoDB" id="10039049at2759"/>